<dbReference type="EMBL" id="JMZZ02000103">
    <property type="protein sequence ID" value="KFX75276.1"/>
    <property type="molecule type" value="Genomic_DNA"/>
</dbReference>
<dbReference type="RefSeq" id="WP_032544096.1">
    <property type="nucleotide sequence ID" value="NZ_CAEUHN010000012.1"/>
</dbReference>
<dbReference type="PATRIC" id="fig|817.52.peg.5056"/>
<reference evidence="1 3" key="3">
    <citation type="journal article" date="2019" name="Nat. Med.">
        <title>A library of human gut bacterial isolates paired with longitudinal multiomics data enables mechanistic microbiome research.</title>
        <authorList>
            <person name="Poyet M."/>
            <person name="Groussin M."/>
            <person name="Gibbons S.M."/>
            <person name="Avila-Pacheco J."/>
            <person name="Jiang X."/>
            <person name="Kearney S.M."/>
            <person name="Perrotta A.R."/>
            <person name="Berdy B."/>
            <person name="Zhao S."/>
            <person name="Lieberman T.D."/>
            <person name="Swanson P.K."/>
            <person name="Smith M."/>
            <person name="Roesemann S."/>
            <person name="Alexander J.E."/>
            <person name="Rich S.A."/>
            <person name="Livny J."/>
            <person name="Vlamakis H."/>
            <person name="Clish C."/>
            <person name="Bullock K."/>
            <person name="Deik A."/>
            <person name="Scott J."/>
            <person name="Pierce K.A."/>
            <person name="Xavier R.J."/>
            <person name="Alm E.J."/>
        </authorList>
    </citation>
    <scope>NUCLEOTIDE SEQUENCE [LARGE SCALE GENOMIC DNA]</scope>
    <source>
        <strain evidence="1 3">BIOML-A46</strain>
    </source>
</reference>
<evidence type="ECO:0000313" key="2">
    <source>
        <dbReference type="EMBL" id="KFX75276.1"/>
    </source>
</evidence>
<dbReference type="EMBL" id="VWCJ01000001">
    <property type="protein sequence ID" value="KAA5001853.1"/>
    <property type="molecule type" value="Genomic_DNA"/>
</dbReference>
<name>A0A0I9RLB6_BACFG</name>
<evidence type="ECO:0000313" key="3">
    <source>
        <dbReference type="Proteomes" id="UP000460666"/>
    </source>
</evidence>
<protein>
    <submittedName>
        <fullName evidence="2">Uncharacterized protein</fullName>
    </submittedName>
</protein>
<comment type="caution">
    <text evidence="2">The sequence shown here is derived from an EMBL/GenBank/DDBJ whole genome shotgun (WGS) entry which is preliminary data.</text>
</comment>
<gene>
    <name evidence="2" type="ORF">EE52_0207425</name>
    <name evidence="1" type="ORF">F2Z89_00665</name>
</gene>
<proteinExistence type="predicted"/>
<sequence>MKVNFNVPFKNYKGQETKEIIADKVSEALYALGSESKVGNDRKYSAYKVCKRINESPSEVEISTEEATLVKDVCAEFLVAGGYGQVCDLIEGKE</sequence>
<accession>A0A0I9RLB6</accession>
<dbReference type="Proteomes" id="UP000460666">
    <property type="component" value="Unassembled WGS sequence"/>
</dbReference>
<reference evidence="2" key="2">
    <citation type="submission" date="2014-07" db="EMBL/GenBank/DDBJ databases">
        <title>Genetics and epidemiology of antimicrobial resistance in B. fragilis group.</title>
        <authorList>
            <person name="Sydenham T.V."/>
            <person name="Hasman H."/>
            <person name="Kemp M."/>
            <person name="Justesen U.S."/>
        </authorList>
    </citation>
    <scope>NUCLEOTIDE SEQUENCE [LARGE SCALE GENOMIC DNA]</scope>
    <source>
        <strain evidence="2">DCMOUH0018B</strain>
    </source>
</reference>
<dbReference type="AlphaFoldDB" id="A0A0I9RLB6"/>
<organism evidence="2">
    <name type="scientific">Bacteroides fragilis</name>
    <dbReference type="NCBI Taxonomy" id="817"/>
    <lineage>
        <taxon>Bacteria</taxon>
        <taxon>Pseudomonadati</taxon>
        <taxon>Bacteroidota</taxon>
        <taxon>Bacteroidia</taxon>
        <taxon>Bacteroidales</taxon>
        <taxon>Bacteroidaceae</taxon>
        <taxon>Bacteroides</taxon>
    </lineage>
</organism>
<reference evidence="2" key="1">
    <citation type="book" date="2014" name="THE 24TH EUROPEAN CONGRESS OF CLINICAL MICROBIOLOGY AND INFECTIOUS DISEASES" publisher="ECCMID 2014" city="Barcelona, Spain">
        <title>Identification of resistance genes in three multidrug-resistant Bacteroides fragilis isolates by whole genome sequencing.</title>
        <editorList>
            <person name="Unknown"/>
            <person name="A."/>
        </editorList>
        <authorList>
            <person name="Sydenham T.V."/>
            <person name="Hasman H."/>
            <person name="Wang M."/>
            <person name="Soki J."/>
            <person name="Nagy E."/>
            <person name="Justesen U.S."/>
        </authorList>
    </citation>
    <scope>NUCLEOTIDE SEQUENCE</scope>
    <source>
        <strain evidence="2">DCMOUH0018B</strain>
    </source>
</reference>
<evidence type="ECO:0000313" key="1">
    <source>
        <dbReference type="EMBL" id="KAA5001853.1"/>
    </source>
</evidence>